<evidence type="ECO:0000313" key="1">
    <source>
        <dbReference type="EMBL" id="MCF0065620.1"/>
    </source>
</evidence>
<sequence length="62" mass="7128">MDSKIGLRKTLTLVQLGNKPISDTLETQWQESPSNLIPEKIWHNGSLVWQGLNQREFEIIVP</sequence>
<name>A0A9X1TI93_9BACT</name>
<keyword evidence="2" id="KW-1185">Reference proteome</keyword>
<gene>
    <name evidence="1" type="ORF">LXM26_29160</name>
</gene>
<dbReference type="EMBL" id="JAJTTC010000012">
    <property type="protein sequence ID" value="MCF0065620.1"/>
    <property type="molecule type" value="Genomic_DNA"/>
</dbReference>
<proteinExistence type="predicted"/>
<reference evidence="1" key="1">
    <citation type="submission" date="2021-12" db="EMBL/GenBank/DDBJ databases">
        <title>Novel species in genus Dyadobacter.</title>
        <authorList>
            <person name="Ma C."/>
        </authorList>
    </citation>
    <scope>NUCLEOTIDE SEQUENCE</scope>
    <source>
        <strain evidence="1">LJ419</strain>
    </source>
</reference>
<accession>A0A9X1TI93</accession>
<protein>
    <submittedName>
        <fullName evidence="1">Uncharacterized protein</fullName>
    </submittedName>
</protein>
<comment type="caution">
    <text evidence="1">The sequence shown here is derived from an EMBL/GenBank/DDBJ whole genome shotgun (WGS) entry which is preliminary data.</text>
</comment>
<dbReference type="AlphaFoldDB" id="A0A9X1TI93"/>
<organism evidence="1 2">
    <name type="scientific">Dyadobacter chenwenxiniae</name>
    <dbReference type="NCBI Taxonomy" id="2906456"/>
    <lineage>
        <taxon>Bacteria</taxon>
        <taxon>Pseudomonadati</taxon>
        <taxon>Bacteroidota</taxon>
        <taxon>Cytophagia</taxon>
        <taxon>Cytophagales</taxon>
        <taxon>Spirosomataceae</taxon>
        <taxon>Dyadobacter</taxon>
    </lineage>
</organism>
<evidence type="ECO:0000313" key="2">
    <source>
        <dbReference type="Proteomes" id="UP001139000"/>
    </source>
</evidence>
<dbReference type="RefSeq" id="WP_234658629.1">
    <property type="nucleotide sequence ID" value="NZ_CP094997.1"/>
</dbReference>
<dbReference type="Proteomes" id="UP001139000">
    <property type="component" value="Unassembled WGS sequence"/>
</dbReference>